<dbReference type="Proteomes" id="UP001206692">
    <property type="component" value="Unassembled WGS sequence"/>
</dbReference>
<feature type="transmembrane region" description="Helical" evidence="1">
    <location>
        <begin position="78"/>
        <end position="100"/>
    </location>
</feature>
<comment type="caution">
    <text evidence="2">The sequence shown here is derived from an EMBL/GenBank/DDBJ whole genome shotgun (WGS) entry which is preliminary data.</text>
</comment>
<sequence length="114" mass="12870">MTGKCSVCGKKKKVVRFDGKVWCKRCVWHELKERSAVEVKANATKELKERDAMENRTAAEELQDMKDAVKSLATKQNLIKVGTCAVGVFVIGMIAVHFGADQMVYHWLNPWAPF</sequence>
<name>A0ABT1SNL7_9FIRM</name>
<proteinExistence type="predicted"/>
<protein>
    <submittedName>
        <fullName evidence="2">Uncharacterized protein</fullName>
    </submittedName>
</protein>
<evidence type="ECO:0000256" key="1">
    <source>
        <dbReference type="SAM" id="Phobius"/>
    </source>
</evidence>
<keyword evidence="1" id="KW-0812">Transmembrane</keyword>
<evidence type="ECO:0000313" key="2">
    <source>
        <dbReference type="EMBL" id="MCQ5341451.1"/>
    </source>
</evidence>
<keyword evidence="3" id="KW-1185">Reference proteome</keyword>
<organism evidence="2 3">
    <name type="scientific">Megasphaera massiliensis</name>
    <dbReference type="NCBI Taxonomy" id="1232428"/>
    <lineage>
        <taxon>Bacteria</taxon>
        <taxon>Bacillati</taxon>
        <taxon>Bacillota</taxon>
        <taxon>Negativicutes</taxon>
        <taxon>Veillonellales</taxon>
        <taxon>Veillonellaceae</taxon>
        <taxon>Megasphaera</taxon>
    </lineage>
</organism>
<evidence type="ECO:0000313" key="3">
    <source>
        <dbReference type="Proteomes" id="UP001206692"/>
    </source>
</evidence>
<keyword evidence="1" id="KW-0472">Membrane</keyword>
<dbReference type="EMBL" id="JANGEW010000001">
    <property type="protein sequence ID" value="MCQ5341451.1"/>
    <property type="molecule type" value="Genomic_DNA"/>
</dbReference>
<accession>A0ABT1SNL7</accession>
<keyword evidence="1" id="KW-1133">Transmembrane helix</keyword>
<reference evidence="2 3" key="1">
    <citation type="submission" date="2022-06" db="EMBL/GenBank/DDBJ databases">
        <title>Isolation of gut microbiota from human fecal samples.</title>
        <authorList>
            <person name="Pamer E.G."/>
            <person name="Barat B."/>
            <person name="Waligurski E."/>
            <person name="Medina S."/>
            <person name="Paddock L."/>
            <person name="Mostad J."/>
        </authorList>
    </citation>
    <scope>NUCLEOTIDE SEQUENCE [LARGE SCALE GENOMIC DNA]</scope>
    <source>
        <strain evidence="2 3">DFI.1.1</strain>
    </source>
</reference>
<dbReference type="RefSeq" id="WP_062412933.1">
    <property type="nucleotide sequence ID" value="NZ_JAJCIO010000001.1"/>
</dbReference>
<gene>
    <name evidence="2" type="ORF">NE675_00170</name>
</gene>